<sequence length="230" mass="24001">MKRFYAAAAAVPEGGGWRIALDGRPVNTPKRAPLMLPTEALAAAVAAEWDAQGARIAPASMPMTGLANAAIDHVLPGPQAFAARLAAYGEADLVCYRAEAPADLAARQAAAWDPLVAFARTRYDAALRITAGITHVVQDAAAIERLAAALGAMDAYRLAAMHPLVTISGSLVIALALAEGEIDADAAFSAGHFDEFYQAEKWGDDSEARAARAGRRESFGAAARFLSLLS</sequence>
<dbReference type="SUPFAM" id="SSF160909">
    <property type="entry name" value="ATP12-like"/>
    <property type="match status" value="1"/>
</dbReference>
<reference evidence="4 5" key="1">
    <citation type="submission" date="2020-08" db="EMBL/GenBank/DDBJ databases">
        <title>Genomic Encyclopedia of Type Strains, Phase IV (KMG-IV): sequencing the most valuable type-strain genomes for metagenomic binning, comparative biology and taxonomic classification.</title>
        <authorList>
            <person name="Goeker M."/>
        </authorList>
    </citation>
    <scope>NUCLEOTIDE SEQUENCE [LARGE SCALE GENOMIC DNA]</scope>
    <source>
        <strain evidence="4 5">DSM 17328</strain>
    </source>
</reference>
<evidence type="ECO:0000256" key="2">
    <source>
        <dbReference type="ARBA" id="ARBA00022946"/>
    </source>
</evidence>
<dbReference type="Pfam" id="PF07542">
    <property type="entry name" value="ATP12"/>
    <property type="match status" value="1"/>
</dbReference>
<dbReference type="PANTHER" id="PTHR21013:SF10">
    <property type="entry name" value="ATP SYNTHASE MITOCHONDRIAL F1 COMPLEX ASSEMBLY FACTOR 2"/>
    <property type="match status" value="1"/>
</dbReference>
<dbReference type="PANTHER" id="PTHR21013">
    <property type="entry name" value="ATP SYNTHASE MITOCHONDRIAL F1 COMPLEX ASSEMBLY FACTOR 2/ATP12 PROTEIN, MITOCHONDRIAL PRECURSOR"/>
    <property type="match status" value="1"/>
</dbReference>
<evidence type="ECO:0000313" key="5">
    <source>
        <dbReference type="Proteomes" id="UP000566324"/>
    </source>
</evidence>
<accession>A0A7W7F6K2</accession>
<dbReference type="Gene3D" id="1.10.3580.10">
    <property type="entry name" value="ATP12 ATPase"/>
    <property type="match status" value="1"/>
</dbReference>
<dbReference type="GO" id="GO:0043461">
    <property type="term" value="P:proton-transporting ATP synthase complex assembly"/>
    <property type="evidence" value="ECO:0007669"/>
    <property type="project" value="InterPro"/>
</dbReference>
<dbReference type="InterPro" id="IPR023335">
    <property type="entry name" value="ATP12_ortho_dom_sf"/>
</dbReference>
<evidence type="ECO:0000256" key="3">
    <source>
        <dbReference type="ARBA" id="ARBA00023186"/>
    </source>
</evidence>
<dbReference type="InterPro" id="IPR011419">
    <property type="entry name" value="ATP12_ATP_synth-F1-assembly"/>
</dbReference>
<comment type="caution">
    <text evidence="4">The sequence shown here is derived from an EMBL/GenBank/DDBJ whole genome shotgun (WGS) entry which is preliminary data.</text>
</comment>
<keyword evidence="5" id="KW-1185">Reference proteome</keyword>
<dbReference type="EMBL" id="JACHNZ010000024">
    <property type="protein sequence ID" value="MBB4632615.1"/>
    <property type="molecule type" value="Genomic_DNA"/>
</dbReference>
<proteinExistence type="inferred from homology"/>
<evidence type="ECO:0000256" key="1">
    <source>
        <dbReference type="ARBA" id="ARBA00008231"/>
    </source>
</evidence>
<dbReference type="AlphaFoldDB" id="A0A7W7F6K2"/>
<organism evidence="4 5">
    <name type="scientific">Sphingosinicella soli</name>
    <dbReference type="NCBI Taxonomy" id="333708"/>
    <lineage>
        <taxon>Bacteria</taxon>
        <taxon>Pseudomonadati</taxon>
        <taxon>Pseudomonadota</taxon>
        <taxon>Alphaproteobacteria</taxon>
        <taxon>Sphingomonadales</taxon>
        <taxon>Sphingosinicellaceae</taxon>
        <taxon>Sphingosinicella</taxon>
    </lineage>
</organism>
<gene>
    <name evidence="4" type="ORF">GGQ98_002241</name>
</gene>
<comment type="similarity">
    <text evidence="1">Belongs to the ATP12 family.</text>
</comment>
<keyword evidence="2" id="KW-0809">Transit peptide</keyword>
<evidence type="ECO:0000313" key="4">
    <source>
        <dbReference type="EMBL" id="MBB4632615.1"/>
    </source>
</evidence>
<dbReference type="InterPro" id="IPR042272">
    <property type="entry name" value="ATP12_ATP_synth-F1-assembly_N"/>
</dbReference>
<name>A0A7W7F6K2_9SPHN</name>
<dbReference type="RefSeq" id="WP_184069469.1">
    <property type="nucleotide sequence ID" value="NZ_JACHNZ010000024.1"/>
</dbReference>
<keyword evidence="3" id="KW-0143">Chaperone</keyword>
<dbReference type="Proteomes" id="UP000566324">
    <property type="component" value="Unassembled WGS sequence"/>
</dbReference>
<dbReference type="Gene3D" id="3.30.2180.10">
    <property type="entry name" value="ATP12-like"/>
    <property type="match status" value="1"/>
</dbReference>
<protein>
    <submittedName>
        <fullName evidence="4">Chaperone required for assembly of F1-ATPase</fullName>
    </submittedName>
</protein>